<dbReference type="CDD" id="cd02440">
    <property type="entry name" value="AdoMet_MTases"/>
    <property type="match status" value="1"/>
</dbReference>
<dbReference type="InterPro" id="IPR025714">
    <property type="entry name" value="Methyltranfer_dom"/>
</dbReference>
<dbReference type="Gene3D" id="3.40.50.150">
    <property type="entry name" value="Vaccinia Virus protein VP39"/>
    <property type="match status" value="1"/>
</dbReference>
<feature type="signal peptide" evidence="1">
    <location>
        <begin position="1"/>
        <end position="28"/>
    </location>
</feature>
<feature type="domain" description="Methyltransferase" evidence="2">
    <location>
        <begin position="81"/>
        <end position="200"/>
    </location>
</feature>
<dbReference type="PANTHER" id="PTHR42912">
    <property type="entry name" value="METHYLTRANSFERASE"/>
    <property type="match status" value="1"/>
</dbReference>
<sequence>MHHTLLRVRHGAAVSLAALSCSSPLTRGGIDPPTRCETKGDVKLVTNWSDPKKAMRMEANYKNPEVVASRAEMVALLRPAPGERILDVGCGPGFLVQEVAVALGGTGCVEGLDSSPVFLELAGERLSEVSNVALHVGTAEALPFADDLFDAVVMSQVLLYVPDVPLALREARRVLRPGGRLLICDTDWDSLVANTADRERFGRIRECCCSTFLDAHLPPKLPGMLSVAGLRIVDSRTFPMLGAGRVDPTDSFVGNWAFRVVADKAPGFGLPASDVEAWLEEQRRLNEEGAFFACVHRFFFLAVKPE</sequence>
<dbReference type="Pfam" id="PF13847">
    <property type="entry name" value="Methyltransf_31"/>
    <property type="match status" value="1"/>
</dbReference>
<dbReference type="PROSITE" id="PS51257">
    <property type="entry name" value="PROKAR_LIPOPROTEIN"/>
    <property type="match status" value="1"/>
</dbReference>
<dbReference type="GO" id="GO:0008168">
    <property type="term" value="F:methyltransferase activity"/>
    <property type="evidence" value="ECO:0007669"/>
    <property type="project" value="TreeGrafter"/>
</dbReference>
<organism evidence="3">
    <name type="scientific">Noctiluca scintillans</name>
    <name type="common">Sea sparkle</name>
    <name type="synonym">Red tide dinoflagellate</name>
    <dbReference type="NCBI Taxonomy" id="2966"/>
    <lineage>
        <taxon>Eukaryota</taxon>
        <taxon>Sar</taxon>
        <taxon>Alveolata</taxon>
        <taxon>Dinophyceae</taxon>
        <taxon>Noctilucales</taxon>
        <taxon>Noctilucaceae</taxon>
        <taxon>Noctiluca</taxon>
    </lineage>
</organism>
<accession>A0A7S0ZZ06</accession>
<evidence type="ECO:0000313" key="3">
    <source>
        <dbReference type="EMBL" id="CAD8836696.1"/>
    </source>
</evidence>
<keyword evidence="1" id="KW-0732">Signal</keyword>
<dbReference type="AlphaFoldDB" id="A0A7S0ZZ06"/>
<dbReference type="InterPro" id="IPR029063">
    <property type="entry name" value="SAM-dependent_MTases_sf"/>
</dbReference>
<dbReference type="EMBL" id="HBFQ01015924">
    <property type="protein sequence ID" value="CAD8836696.1"/>
    <property type="molecule type" value="Transcribed_RNA"/>
</dbReference>
<dbReference type="SUPFAM" id="SSF53335">
    <property type="entry name" value="S-adenosyl-L-methionine-dependent methyltransferases"/>
    <property type="match status" value="1"/>
</dbReference>
<reference evidence="3" key="1">
    <citation type="submission" date="2021-01" db="EMBL/GenBank/DDBJ databases">
        <authorList>
            <person name="Corre E."/>
            <person name="Pelletier E."/>
            <person name="Niang G."/>
            <person name="Scheremetjew M."/>
            <person name="Finn R."/>
            <person name="Kale V."/>
            <person name="Holt S."/>
            <person name="Cochrane G."/>
            <person name="Meng A."/>
            <person name="Brown T."/>
            <person name="Cohen L."/>
        </authorList>
    </citation>
    <scope>NUCLEOTIDE SEQUENCE</scope>
</reference>
<dbReference type="InterPro" id="IPR050508">
    <property type="entry name" value="Methyltransf_Superfamily"/>
</dbReference>
<protein>
    <recommendedName>
        <fullName evidence="2">Methyltransferase domain-containing protein</fullName>
    </recommendedName>
</protein>
<evidence type="ECO:0000256" key="1">
    <source>
        <dbReference type="SAM" id="SignalP"/>
    </source>
</evidence>
<proteinExistence type="predicted"/>
<dbReference type="PANTHER" id="PTHR42912:SF93">
    <property type="entry name" value="N6-ADENOSINE-METHYLTRANSFERASE TMT1A"/>
    <property type="match status" value="1"/>
</dbReference>
<gene>
    <name evidence="3" type="ORF">NSCI0253_LOCUS11044</name>
</gene>
<evidence type="ECO:0000259" key="2">
    <source>
        <dbReference type="Pfam" id="PF13847"/>
    </source>
</evidence>
<name>A0A7S0ZZ06_NOCSC</name>
<feature type="chain" id="PRO_5031025444" description="Methyltransferase domain-containing protein" evidence="1">
    <location>
        <begin position="29"/>
        <end position="306"/>
    </location>
</feature>